<dbReference type="Proteomes" id="UP000828390">
    <property type="component" value="Unassembled WGS sequence"/>
</dbReference>
<reference evidence="2" key="2">
    <citation type="submission" date="2020-11" db="EMBL/GenBank/DDBJ databases">
        <authorList>
            <person name="McCartney M.A."/>
            <person name="Auch B."/>
            <person name="Kono T."/>
            <person name="Mallez S."/>
            <person name="Becker A."/>
            <person name="Gohl D.M."/>
            <person name="Silverstein K.A.T."/>
            <person name="Koren S."/>
            <person name="Bechman K.B."/>
            <person name="Herman A."/>
            <person name="Abrahante J.E."/>
            <person name="Garbe J."/>
        </authorList>
    </citation>
    <scope>NUCLEOTIDE SEQUENCE</scope>
    <source>
        <strain evidence="2">Duluth1</strain>
        <tissue evidence="2">Whole animal</tissue>
    </source>
</reference>
<feature type="compositionally biased region" description="Basic and acidic residues" evidence="1">
    <location>
        <begin position="31"/>
        <end position="51"/>
    </location>
</feature>
<evidence type="ECO:0000313" key="2">
    <source>
        <dbReference type="EMBL" id="KAH3796464.1"/>
    </source>
</evidence>
<protein>
    <submittedName>
        <fullName evidence="2">Uncharacterized protein</fullName>
    </submittedName>
</protein>
<proteinExistence type="predicted"/>
<gene>
    <name evidence="2" type="ORF">DPMN_150032</name>
</gene>
<evidence type="ECO:0000256" key="1">
    <source>
        <dbReference type="SAM" id="MobiDB-lite"/>
    </source>
</evidence>
<accession>A0A9D4FCI1</accession>
<dbReference type="EMBL" id="JAIWYP010000007">
    <property type="protein sequence ID" value="KAH3796464.1"/>
    <property type="molecule type" value="Genomic_DNA"/>
</dbReference>
<keyword evidence="3" id="KW-1185">Reference proteome</keyword>
<reference evidence="2" key="1">
    <citation type="journal article" date="2019" name="bioRxiv">
        <title>The Genome of the Zebra Mussel, Dreissena polymorpha: A Resource for Invasive Species Research.</title>
        <authorList>
            <person name="McCartney M.A."/>
            <person name="Auch B."/>
            <person name="Kono T."/>
            <person name="Mallez S."/>
            <person name="Zhang Y."/>
            <person name="Obille A."/>
            <person name="Becker A."/>
            <person name="Abrahante J.E."/>
            <person name="Garbe J."/>
            <person name="Badalamenti J.P."/>
            <person name="Herman A."/>
            <person name="Mangelson H."/>
            <person name="Liachko I."/>
            <person name="Sullivan S."/>
            <person name="Sone E.D."/>
            <person name="Koren S."/>
            <person name="Silverstein K.A.T."/>
            <person name="Beckman K.B."/>
            <person name="Gohl D.M."/>
        </authorList>
    </citation>
    <scope>NUCLEOTIDE SEQUENCE</scope>
    <source>
        <strain evidence="2">Duluth1</strain>
        <tissue evidence="2">Whole animal</tissue>
    </source>
</reference>
<feature type="region of interest" description="Disordered" evidence="1">
    <location>
        <begin position="28"/>
        <end position="58"/>
    </location>
</feature>
<sequence length="58" mass="6681">MYILIPCSFSTGEGRVDEEDLVGSCGSVSVEEQRKQEQETEQGHWKKEHVLSMHTRQM</sequence>
<evidence type="ECO:0000313" key="3">
    <source>
        <dbReference type="Proteomes" id="UP000828390"/>
    </source>
</evidence>
<name>A0A9D4FCI1_DREPO</name>
<dbReference type="AlphaFoldDB" id="A0A9D4FCI1"/>
<comment type="caution">
    <text evidence="2">The sequence shown here is derived from an EMBL/GenBank/DDBJ whole genome shotgun (WGS) entry which is preliminary data.</text>
</comment>
<organism evidence="2 3">
    <name type="scientific">Dreissena polymorpha</name>
    <name type="common">Zebra mussel</name>
    <name type="synonym">Mytilus polymorpha</name>
    <dbReference type="NCBI Taxonomy" id="45954"/>
    <lineage>
        <taxon>Eukaryota</taxon>
        <taxon>Metazoa</taxon>
        <taxon>Spiralia</taxon>
        <taxon>Lophotrochozoa</taxon>
        <taxon>Mollusca</taxon>
        <taxon>Bivalvia</taxon>
        <taxon>Autobranchia</taxon>
        <taxon>Heteroconchia</taxon>
        <taxon>Euheterodonta</taxon>
        <taxon>Imparidentia</taxon>
        <taxon>Neoheterodontei</taxon>
        <taxon>Myida</taxon>
        <taxon>Dreissenoidea</taxon>
        <taxon>Dreissenidae</taxon>
        <taxon>Dreissena</taxon>
    </lineage>
</organism>